<gene>
    <name evidence="6" type="ORF">JK358_36175</name>
</gene>
<evidence type="ECO:0000313" key="7">
    <source>
        <dbReference type="Proteomes" id="UP000602198"/>
    </source>
</evidence>
<proteinExistence type="inferred from homology"/>
<dbReference type="PANTHER" id="PTHR43851">
    <property type="match status" value="1"/>
</dbReference>
<keyword evidence="3" id="KW-0547">Nucleotide-binding</keyword>
<name>A0ABS1MHV4_9NOCA</name>
<keyword evidence="4" id="KW-0067">ATP-binding</keyword>
<evidence type="ECO:0000259" key="5">
    <source>
        <dbReference type="Pfam" id="PF03109"/>
    </source>
</evidence>
<keyword evidence="2" id="KW-0808">Transferase</keyword>
<dbReference type="CDD" id="cd13970">
    <property type="entry name" value="ABC1_ADCK3"/>
    <property type="match status" value="1"/>
</dbReference>
<dbReference type="RefSeq" id="WP_201957691.1">
    <property type="nucleotide sequence ID" value="NZ_JAERRJ010000020.1"/>
</dbReference>
<keyword evidence="7" id="KW-1185">Reference proteome</keyword>
<accession>A0ABS1MHV4</accession>
<keyword evidence="6" id="KW-0418">Kinase</keyword>
<dbReference type="InterPro" id="IPR004147">
    <property type="entry name" value="ABC1_dom"/>
</dbReference>
<reference evidence="6 7" key="1">
    <citation type="submission" date="2021-01" db="EMBL/GenBank/DDBJ databases">
        <title>WGS of actinomycetes isolated from Thailand.</title>
        <authorList>
            <person name="Thawai C."/>
        </authorList>
    </citation>
    <scope>NUCLEOTIDE SEQUENCE [LARGE SCALE GENOMIC DNA]</scope>
    <source>
        <strain evidence="6 7">LPG 2</strain>
    </source>
</reference>
<feature type="domain" description="ABC1 atypical kinase-like" evidence="5">
    <location>
        <begin position="104"/>
        <end position="324"/>
    </location>
</feature>
<dbReference type="EMBL" id="JAERRJ010000020">
    <property type="protein sequence ID" value="MBL1079851.1"/>
    <property type="molecule type" value="Genomic_DNA"/>
</dbReference>
<organism evidence="6 7">
    <name type="scientific">Nocardia acididurans</name>
    <dbReference type="NCBI Taxonomy" id="2802282"/>
    <lineage>
        <taxon>Bacteria</taxon>
        <taxon>Bacillati</taxon>
        <taxon>Actinomycetota</taxon>
        <taxon>Actinomycetes</taxon>
        <taxon>Mycobacteriales</taxon>
        <taxon>Nocardiaceae</taxon>
        <taxon>Nocardia</taxon>
    </lineage>
</organism>
<dbReference type="GO" id="GO:0016301">
    <property type="term" value="F:kinase activity"/>
    <property type="evidence" value="ECO:0007669"/>
    <property type="project" value="UniProtKB-KW"/>
</dbReference>
<evidence type="ECO:0000256" key="1">
    <source>
        <dbReference type="ARBA" id="ARBA00009670"/>
    </source>
</evidence>
<dbReference type="InterPro" id="IPR034646">
    <property type="entry name" value="ADCK3_dom"/>
</dbReference>
<evidence type="ECO:0000256" key="3">
    <source>
        <dbReference type="ARBA" id="ARBA00022741"/>
    </source>
</evidence>
<evidence type="ECO:0000313" key="6">
    <source>
        <dbReference type="EMBL" id="MBL1079851.1"/>
    </source>
</evidence>
<protein>
    <submittedName>
        <fullName evidence="6">AarF/ABC1/UbiB kinase family protein</fullName>
    </submittedName>
</protein>
<evidence type="ECO:0000256" key="2">
    <source>
        <dbReference type="ARBA" id="ARBA00022679"/>
    </source>
</evidence>
<dbReference type="Proteomes" id="UP000602198">
    <property type="component" value="Unassembled WGS sequence"/>
</dbReference>
<dbReference type="PANTHER" id="PTHR43851:SF3">
    <property type="entry name" value="COENZYME Q8"/>
    <property type="match status" value="1"/>
</dbReference>
<dbReference type="InterPro" id="IPR051409">
    <property type="entry name" value="Atypical_kinase_ADCK"/>
</dbReference>
<dbReference type="InterPro" id="IPR011009">
    <property type="entry name" value="Kinase-like_dom_sf"/>
</dbReference>
<sequence length="462" mass="51202">MAQEIPTSRVRRGAAMGKLVAAQAVRGAGVTLSAVRDSDAERDARIERALADAAEDIVTVLGSMKGLAMKAGQLLSTFDVLSVFGTNSLTPQQRERFQRKLSALYDSAPQVPFAKMRAVLEAEYGRPLEQVFAEFDPEPIGAASIGQVYRAQLTDGRAVAVKVQYPGVAVAVRADLKNLNLVVRLVRTITPALSDHALMRELTSHLAAETDYRVEAAHHQGAAEMYRGHPFIRVPEVVTEMCTERVLVTELAEGSRFDDIAALAAAERDRVGEILFRFFAGTMLRERRFTADPHPGNVLLAPDGKVIFLDFGLFKHMDDAAVDFEIACARAAIEYRATDLRVMLVEYGVLEQNSPVTSELCLRLFREASGWLLTDAEIRIAENTAARAILAFADPRRGYFEHWRHEYAPAEHAIARRVEYGTLALLGKLRAAANWHRIAREWFYGEPPCTELGALEQQWLAQ</sequence>
<dbReference type="Pfam" id="PF03109">
    <property type="entry name" value="ABC1"/>
    <property type="match status" value="1"/>
</dbReference>
<dbReference type="SUPFAM" id="SSF56112">
    <property type="entry name" value="Protein kinase-like (PK-like)"/>
    <property type="match status" value="1"/>
</dbReference>
<comment type="caution">
    <text evidence="6">The sequence shown here is derived from an EMBL/GenBank/DDBJ whole genome shotgun (WGS) entry which is preliminary data.</text>
</comment>
<comment type="similarity">
    <text evidence="1">Belongs to the protein kinase superfamily. ADCK protein kinase family.</text>
</comment>
<evidence type="ECO:0000256" key="4">
    <source>
        <dbReference type="ARBA" id="ARBA00022840"/>
    </source>
</evidence>